<evidence type="ECO:0000313" key="3">
    <source>
        <dbReference type="EMBL" id="SFT95872.1"/>
    </source>
</evidence>
<gene>
    <name evidence="3" type="ORF">SAMN05192562_103350</name>
</gene>
<dbReference type="RefSeq" id="WP_090122224.1">
    <property type="nucleotide sequence ID" value="NZ_CP045300.1"/>
</dbReference>
<dbReference type="PANTHER" id="PTHR11487:SF0">
    <property type="entry name" value="S-ACYL FATTY ACID SYNTHASE THIOESTERASE, MEDIUM CHAIN"/>
    <property type="match status" value="1"/>
</dbReference>
<reference evidence="4" key="1">
    <citation type="submission" date="2016-10" db="EMBL/GenBank/DDBJ databases">
        <authorList>
            <person name="Varghese N."/>
            <person name="Submissions S."/>
        </authorList>
    </citation>
    <scope>NUCLEOTIDE SEQUENCE [LARGE SCALE GENOMIC DNA]</scope>
    <source>
        <strain evidence="4">Ah-143</strain>
    </source>
</reference>
<protein>
    <submittedName>
        <fullName evidence="3">Surfactin synthase thioesterase subunit</fullName>
    </submittedName>
</protein>
<comment type="similarity">
    <text evidence="1">Belongs to the thioesterase family.</text>
</comment>
<dbReference type="Gene3D" id="3.40.50.1820">
    <property type="entry name" value="alpha/beta hydrolase"/>
    <property type="match status" value="1"/>
</dbReference>
<accession>A0A1I7C8Z3</accession>
<dbReference type="EMBL" id="FPAU01000003">
    <property type="protein sequence ID" value="SFT95872.1"/>
    <property type="molecule type" value="Genomic_DNA"/>
</dbReference>
<evidence type="ECO:0000313" key="4">
    <source>
        <dbReference type="Proteomes" id="UP000199187"/>
    </source>
</evidence>
<evidence type="ECO:0000256" key="1">
    <source>
        <dbReference type="ARBA" id="ARBA00007169"/>
    </source>
</evidence>
<sequence>MNEQPHIAMFHHAGGNAAALNVLEKHFSNFNVSKFEMPGRGRRRMEPLLTDVNQVIKDFCPQLPRHCPIIFMGHSLGAYIAYVMAKKYRFYDDRPKSMLVVIGNEPIHCRKYFDFTESSEISKNSLLKFANHLGKLPDWLQREPALLEQFLQVLSADLQVANSISEEDSSALDDIPVLAFYGKEDPLFLSPPERWQECTLRPFRLEEISGGHFISEAQAHEISELTMHFIRENTVFNI</sequence>
<dbReference type="GO" id="GO:0008610">
    <property type="term" value="P:lipid biosynthetic process"/>
    <property type="evidence" value="ECO:0007669"/>
    <property type="project" value="TreeGrafter"/>
</dbReference>
<evidence type="ECO:0000259" key="2">
    <source>
        <dbReference type="Pfam" id="PF00975"/>
    </source>
</evidence>
<feature type="domain" description="Thioesterase" evidence="2">
    <location>
        <begin position="6"/>
        <end position="221"/>
    </location>
</feature>
<dbReference type="InterPro" id="IPR029058">
    <property type="entry name" value="AB_hydrolase_fold"/>
</dbReference>
<organism evidence="3 4">
    <name type="scientific">Kosakonia arachidis</name>
    <dbReference type="NCBI Taxonomy" id="551989"/>
    <lineage>
        <taxon>Bacteria</taxon>
        <taxon>Pseudomonadati</taxon>
        <taxon>Pseudomonadota</taxon>
        <taxon>Gammaproteobacteria</taxon>
        <taxon>Enterobacterales</taxon>
        <taxon>Enterobacteriaceae</taxon>
        <taxon>Kosakonia</taxon>
    </lineage>
</organism>
<keyword evidence="4" id="KW-1185">Reference proteome</keyword>
<name>A0A1I7C8Z3_9ENTR</name>
<proteinExistence type="inferred from homology"/>
<dbReference type="OrthoDB" id="8480037at2"/>
<dbReference type="PANTHER" id="PTHR11487">
    <property type="entry name" value="THIOESTERASE"/>
    <property type="match status" value="1"/>
</dbReference>
<dbReference type="SUPFAM" id="SSF53474">
    <property type="entry name" value="alpha/beta-Hydrolases"/>
    <property type="match status" value="1"/>
</dbReference>
<dbReference type="InterPro" id="IPR012223">
    <property type="entry name" value="TEII"/>
</dbReference>
<dbReference type="Pfam" id="PF00975">
    <property type="entry name" value="Thioesterase"/>
    <property type="match status" value="1"/>
</dbReference>
<dbReference type="InterPro" id="IPR001031">
    <property type="entry name" value="Thioesterase"/>
</dbReference>
<dbReference type="AlphaFoldDB" id="A0A1I7C8Z3"/>
<dbReference type="Proteomes" id="UP000199187">
    <property type="component" value="Unassembled WGS sequence"/>
</dbReference>